<accession>A0A1E8PNL0</accession>
<comment type="caution">
    <text evidence="1">The sequence shown here is derived from an EMBL/GenBank/DDBJ whole genome shotgun (WGS) entry which is preliminary data.</text>
</comment>
<name>A0A1E8PNL0_9BURK</name>
<dbReference type="EMBL" id="MAQB02000001">
    <property type="protein sequence ID" value="OFJ47795.1"/>
    <property type="molecule type" value="Genomic_DNA"/>
</dbReference>
<organism evidence="1 2">
    <name type="scientific">Janthinobacterium lividum</name>
    <dbReference type="NCBI Taxonomy" id="29581"/>
    <lineage>
        <taxon>Bacteria</taxon>
        <taxon>Pseudomonadati</taxon>
        <taxon>Pseudomonadota</taxon>
        <taxon>Betaproteobacteria</taxon>
        <taxon>Burkholderiales</taxon>
        <taxon>Oxalobacteraceae</taxon>
        <taxon>Janthinobacterium</taxon>
    </lineage>
</organism>
<protein>
    <submittedName>
        <fullName evidence="1">Uncharacterized protein</fullName>
    </submittedName>
</protein>
<sequence>MRKILGAVSVLPLADRQTTDVVAFSQFPLRERRFADFVTDQVSGTGLAVKGLAHGAGGWMTVFNSVLKSNMALKNGRLRVEI</sequence>
<evidence type="ECO:0000313" key="1">
    <source>
        <dbReference type="EMBL" id="OFJ47795.1"/>
    </source>
</evidence>
<dbReference type="Proteomes" id="UP000092634">
    <property type="component" value="Unassembled WGS sequence"/>
</dbReference>
<evidence type="ECO:0000313" key="2">
    <source>
        <dbReference type="Proteomes" id="UP000092634"/>
    </source>
</evidence>
<reference evidence="1 2" key="1">
    <citation type="submission" date="2016-10" db="EMBL/GenBank/DDBJ databases">
        <title>Updated version of Genome Assembly of Janthinobacterium lividum ERGS5:01.</title>
        <authorList>
            <person name="Kumar R."/>
            <person name="Acharya V."/>
            <person name="Singh D."/>
        </authorList>
    </citation>
    <scope>NUCLEOTIDE SEQUENCE [LARGE SCALE GENOMIC DNA]</scope>
    <source>
        <strain evidence="1 2">ERGS5:01</strain>
    </source>
</reference>
<gene>
    <name evidence="1" type="ORF">BA896_001015</name>
</gene>
<dbReference type="AlphaFoldDB" id="A0A1E8PNL0"/>
<proteinExistence type="predicted"/>